<dbReference type="Gene3D" id="3.20.20.70">
    <property type="entry name" value="Aldolase class I"/>
    <property type="match status" value="1"/>
</dbReference>
<dbReference type="EC" id="4.2.1.41" evidence="2"/>
<dbReference type="GO" id="GO:0008747">
    <property type="term" value="F:N-acetylneuraminate lyase activity"/>
    <property type="evidence" value="ECO:0007669"/>
    <property type="project" value="UniProtKB-EC"/>
</dbReference>
<keyword evidence="1 2" id="KW-0456">Lyase</keyword>
<protein>
    <submittedName>
        <fullName evidence="2">Dihydrodipicolinate synthase family protein</fullName>
        <ecNumber evidence="2">4.1.3.3</ecNumber>
        <ecNumber evidence="2">4.2.1.41</ecNumber>
        <ecNumber evidence="2">4.3.3.7</ecNumber>
    </submittedName>
</protein>
<dbReference type="GO" id="GO:0047448">
    <property type="term" value="F:5-dehydro-4-deoxyglucarate dehydratase activity"/>
    <property type="evidence" value="ECO:0007669"/>
    <property type="project" value="UniProtKB-EC"/>
</dbReference>
<sequence length="337" mass="36896">MALPYTRAEIKDRARTEWSGACNVTLPSFTADFQGLNEAGIAHDVKLAAKHGYWGTLVASESGTTTEEYKRFLEVAAEAAPEGFKLVAHLSFSTVEESVEVCQVAEGLGVEAGLLSYPPNFRPKSSAEIVEHTKFVTDSTDLAMILFGVNTWGFRPLHPAGFPMDALVEMAKIDTAAALKYEGGGAALFSAFEEAHWRCHEHVIVQNPMEVHIPAMVANYGVRWFGTSGYEAYGPRIPRLVEAAVAGDREKTAEIFWSYHPGRETRGAFHATFAGANFIHRVGWKYLSWLQGYNGGLLRMPQMRLQPGQMKALRGGLAASGFELPADDAEFYAGRTA</sequence>
<dbReference type="SUPFAM" id="SSF51569">
    <property type="entry name" value="Aldolase"/>
    <property type="match status" value="1"/>
</dbReference>
<dbReference type="RefSeq" id="WP_318599564.1">
    <property type="nucleotide sequence ID" value="NZ_JAWSTH010000074.1"/>
</dbReference>
<dbReference type="Proteomes" id="UP001284601">
    <property type="component" value="Unassembled WGS sequence"/>
</dbReference>
<organism evidence="2 3">
    <name type="scientific">Conexibacter stalactiti</name>
    <dbReference type="NCBI Taxonomy" id="1940611"/>
    <lineage>
        <taxon>Bacteria</taxon>
        <taxon>Bacillati</taxon>
        <taxon>Actinomycetota</taxon>
        <taxon>Thermoleophilia</taxon>
        <taxon>Solirubrobacterales</taxon>
        <taxon>Conexibacteraceae</taxon>
        <taxon>Conexibacter</taxon>
    </lineage>
</organism>
<dbReference type="EC" id="4.3.3.7" evidence="2"/>
<dbReference type="SMART" id="SM01130">
    <property type="entry name" value="DHDPS"/>
    <property type="match status" value="1"/>
</dbReference>
<dbReference type="InterPro" id="IPR002220">
    <property type="entry name" value="DapA-like"/>
</dbReference>
<keyword evidence="3" id="KW-1185">Reference proteome</keyword>
<evidence type="ECO:0000313" key="2">
    <source>
        <dbReference type="EMBL" id="MDW5597105.1"/>
    </source>
</evidence>
<dbReference type="GO" id="GO:0008840">
    <property type="term" value="F:4-hydroxy-tetrahydrodipicolinate synthase activity"/>
    <property type="evidence" value="ECO:0007669"/>
    <property type="project" value="UniProtKB-EC"/>
</dbReference>
<accession>A0ABU4HV35</accession>
<reference evidence="3" key="1">
    <citation type="submission" date="2023-07" db="EMBL/GenBank/DDBJ databases">
        <title>Conexibacter stalactiti sp. nov., isolated from stalactites in a lava cave and emended description of the genus Conexibacter.</title>
        <authorList>
            <person name="Lee S.D."/>
        </authorList>
    </citation>
    <scope>NUCLEOTIDE SEQUENCE [LARGE SCALE GENOMIC DNA]</scope>
    <source>
        <strain evidence="3">KCTC 39840</strain>
    </source>
</reference>
<gene>
    <name evidence="2" type="ORF">R7226_22355</name>
</gene>
<dbReference type="EMBL" id="JAWSTH010000074">
    <property type="protein sequence ID" value="MDW5597105.1"/>
    <property type="molecule type" value="Genomic_DNA"/>
</dbReference>
<evidence type="ECO:0000256" key="1">
    <source>
        <dbReference type="ARBA" id="ARBA00023239"/>
    </source>
</evidence>
<dbReference type="CDD" id="cd00408">
    <property type="entry name" value="DHDPS-like"/>
    <property type="match status" value="1"/>
</dbReference>
<evidence type="ECO:0000313" key="3">
    <source>
        <dbReference type="Proteomes" id="UP001284601"/>
    </source>
</evidence>
<dbReference type="InterPro" id="IPR013785">
    <property type="entry name" value="Aldolase_TIM"/>
</dbReference>
<proteinExistence type="predicted"/>
<name>A0ABU4HV35_9ACTN</name>
<dbReference type="EC" id="4.1.3.3" evidence="2"/>
<comment type="caution">
    <text evidence="2">The sequence shown here is derived from an EMBL/GenBank/DDBJ whole genome shotgun (WGS) entry which is preliminary data.</text>
</comment>
<dbReference type="Pfam" id="PF00701">
    <property type="entry name" value="DHDPS"/>
    <property type="match status" value="1"/>
</dbReference>